<accession>M5GD46</accession>
<dbReference type="RefSeq" id="XP_040633494.1">
    <property type="nucleotide sequence ID" value="XM_040767775.1"/>
</dbReference>
<gene>
    <name evidence="2" type="ORF">DACRYDRAFT_103545</name>
</gene>
<sequence>MLALLENLVGAFLTVCTSPILSLDEKSKQSLELDQKVKLSSPEAEQKRETLSDGWGDGEESRTPRIGMLSLTEWDWTDVPPSELILENRYFLMLER</sequence>
<protein>
    <submittedName>
        <fullName evidence="2">Uncharacterized protein</fullName>
    </submittedName>
</protein>
<reference evidence="2 3" key="1">
    <citation type="journal article" date="2012" name="Science">
        <title>The Paleozoic origin of enzymatic lignin decomposition reconstructed from 31 fungal genomes.</title>
        <authorList>
            <person name="Floudas D."/>
            <person name="Binder M."/>
            <person name="Riley R."/>
            <person name="Barry K."/>
            <person name="Blanchette R.A."/>
            <person name="Henrissat B."/>
            <person name="Martinez A.T."/>
            <person name="Otillar R."/>
            <person name="Spatafora J.W."/>
            <person name="Yadav J.S."/>
            <person name="Aerts A."/>
            <person name="Benoit I."/>
            <person name="Boyd A."/>
            <person name="Carlson A."/>
            <person name="Copeland A."/>
            <person name="Coutinho P.M."/>
            <person name="de Vries R.P."/>
            <person name="Ferreira P."/>
            <person name="Findley K."/>
            <person name="Foster B."/>
            <person name="Gaskell J."/>
            <person name="Glotzer D."/>
            <person name="Gorecki P."/>
            <person name="Heitman J."/>
            <person name="Hesse C."/>
            <person name="Hori C."/>
            <person name="Igarashi K."/>
            <person name="Jurgens J.A."/>
            <person name="Kallen N."/>
            <person name="Kersten P."/>
            <person name="Kohler A."/>
            <person name="Kuees U."/>
            <person name="Kumar T.K.A."/>
            <person name="Kuo A."/>
            <person name="LaButti K."/>
            <person name="Larrondo L.F."/>
            <person name="Lindquist E."/>
            <person name="Ling A."/>
            <person name="Lombard V."/>
            <person name="Lucas S."/>
            <person name="Lundell T."/>
            <person name="Martin R."/>
            <person name="McLaughlin D.J."/>
            <person name="Morgenstern I."/>
            <person name="Morin E."/>
            <person name="Murat C."/>
            <person name="Nagy L.G."/>
            <person name="Nolan M."/>
            <person name="Ohm R.A."/>
            <person name="Patyshakuliyeva A."/>
            <person name="Rokas A."/>
            <person name="Ruiz-Duenas F.J."/>
            <person name="Sabat G."/>
            <person name="Salamov A."/>
            <person name="Samejima M."/>
            <person name="Schmutz J."/>
            <person name="Slot J.C."/>
            <person name="St John F."/>
            <person name="Stenlid J."/>
            <person name="Sun H."/>
            <person name="Sun S."/>
            <person name="Syed K."/>
            <person name="Tsang A."/>
            <person name="Wiebenga A."/>
            <person name="Young D."/>
            <person name="Pisabarro A."/>
            <person name="Eastwood D.C."/>
            <person name="Martin F."/>
            <person name="Cullen D."/>
            <person name="Grigoriev I.V."/>
            <person name="Hibbett D.S."/>
        </authorList>
    </citation>
    <scope>NUCLEOTIDE SEQUENCE [LARGE SCALE GENOMIC DNA]</scope>
    <source>
        <strain evidence="2 3">DJM-731 SS1</strain>
    </source>
</reference>
<dbReference type="HOGENOM" id="CLU_2359680_0_0_1"/>
<evidence type="ECO:0000256" key="1">
    <source>
        <dbReference type="SAM" id="MobiDB-lite"/>
    </source>
</evidence>
<proteinExistence type="predicted"/>
<dbReference type="AlphaFoldDB" id="M5GD46"/>
<keyword evidence="3" id="KW-1185">Reference proteome</keyword>
<dbReference type="Proteomes" id="UP000030653">
    <property type="component" value="Unassembled WGS sequence"/>
</dbReference>
<evidence type="ECO:0000313" key="3">
    <source>
        <dbReference type="Proteomes" id="UP000030653"/>
    </source>
</evidence>
<dbReference type="GeneID" id="63682837"/>
<feature type="region of interest" description="Disordered" evidence="1">
    <location>
        <begin position="28"/>
        <end position="63"/>
    </location>
</feature>
<name>M5GD46_DACPD</name>
<evidence type="ECO:0000313" key="2">
    <source>
        <dbReference type="EMBL" id="EJU06600.1"/>
    </source>
</evidence>
<dbReference type="EMBL" id="JH795855">
    <property type="protein sequence ID" value="EJU06600.1"/>
    <property type="molecule type" value="Genomic_DNA"/>
</dbReference>
<feature type="compositionally biased region" description="Basic and acidic residues" evidence="1">
    <location>
        <begin position="28"/>
        <end position="37"/>
    </location>
</feature>
<organism evidence="2 3">
    <name type="scientific">Dacryopinax primogenitus (strain DJM 731)</name>
    <name type="common">Brown rot fungus</name>
    <dbReference type="NCBI Taxonomy" id="1858805"/>
    <lineage>
        <taxon>Eukaryota</taxon>
        <taxon>Fungi</taxon>
        <taxon>Dikarya</taxon>
        <taxon>Basidiomycota</taxon>
        <taxon>Agaricomycotina</taxon>
        <taxon>Dacrymycetes</taxon>
        <taxon>Dacrymycetales</taxon>
        <taxon>Dacrymycetaceae</taxon>
        <taxon>Dacryopinax</taxon>
    </lineage>
</organism>